<evidence type="ECO:0000256" key="1">
    <source>
        <dbReference type="ARBA" id="ARBA00022603"/>
    </source>
</evidence>
<dbReference type="InterPro" id="IPR011639">
    <property type="entry name" value="MethylTrfase_TaqI-like_dom"/>
</dbReference>
<dbReference type="RefSeq" id="WP_058452883.1">
    <property type="nucleotide sequence ID" value="NZ_CAAAIB010000008.1"/>
</dbReference>
<evidence type="ECO:0000313" key="5">
    <source>
        <dbReference type="Proteomes" id="UP000054908"/>
    </source>
</evidence>
<dbReference type="AlphaFoldDB" id="A0A0W0VYC3"/>
<dbReference type="Proteomes" id="UP000054908">
    <property type="component" value="Unassembled WGS sequence"/>
</dbReference>
<dbReference type="Pfam" id="PF07669">
    <property type="entry name" value="Eco57I"/>
    <property type="match status" value="1"/>
</dbReference>
<dbReference type="InterPro" id="IPR002052">
    <property type="entry name" value="DNA_methylase_N6_adenine_CS"/>
</dbReference>
<keyword evidence="1 4" id="KW-0489">Methyltransferase</keyword>
<dbReference type="CDD" id="cd02440">
    <property type="entry name" value="AdoMet_MTases"/>
    <property type="match status" value="1"/>
</dbReference>
<evidence type="ECO:0000256" key="2">
    <source>
        <dbReference type="ARBA" id="ARBA00022679"/>
    </source>
</evidence>
<dbReference type="PANTHER" id="PTHR41313:SF1">
    <property type="entry name" value="DNA METHYLASE ADENINE-SPECIFIC DOMAIN-CONTAINING PROTEIN"/>
    <property type="match status" value="1"/>
</dbReference>
<keyword evidence="2 4" id="KW-0808">Transferase</keyword>
<evidence type="ECO:0000259" key="3">
    <source>
        <dbReference type="Pfam" id="PF07669"/>
    </source>
</evidence>
<dbReference type="EMBL" id="LNYL01000045">
    <property type="protein sequence ID" value="KTD25157.1"/>
    <property type="molecule type" value="Genomic_DNA"/>
</dbReference>
<feature type="domain" description="Type II methyltransferase M.TaqI-like" evidence="3">
    <location>
        <begin position="145"/>
        <end position="220"/>
    </location>
</feature>
<dbReference type="STRING" id="466.Lmac_2135"/>
<protein>
    <submittedName>
        <fullName evidence="4">Modification methylase TaqI</fullName>
        <ecNumber evidence="4">2.1.1.72</ecNumber>
    </submittedName>
</protein>
<dbReference type="PRINTS" id="PR00507">
    <property type="entry name" value="N12N6MTFRASE"/>
</dbReference>
<dbReference type="PATRIC" id="fig|466.6.peg.2266"/>
<dbReference type="EC" id="2.1.1.72" evidence="4"/>
<accession>A0A0W0VYC3</accession>
<dbReference type="GO" id="GO:0003676">
    <property type="term" value="F:nucleic acid binding"/>
    <property type="evidence" value="ECO:0007669"/>
    <property type="project" value="InterPro"/>
</dbReference>
<dbReference type="OrthoDB" id="9782445at2"/>
<dbReference type="PANTHER" id="PTHR41313">
    <property type="entry name" value="ADENINE-SPECIFIC METHYLTRANSFERASE"/>
    <property type="match status" value="1"/>
</dbReference>
<dbReference type="PROSITE" id="PS00092">
    <property type="entry name" value="N6_MTASE"/>
    <property type="match status" value="1"/>
</dbReference>
<keyword evidence="5" id="KW-1185">Reference proteome</keyword>
<sequence length="386" mass="44597">MIKEAFNVQRVQQNLDAIAELHKKNPNLEILKHYTGWGGLREAVYTPDVYRVLKKSLSEQAIISIKKTLTSAYYTPPELVQFIYDCLALLDKSFHTVLEPSAGHGLFFELMPALLKKGKTFAVELDDVSCRLLSALYPDVQLHQGGFEHYQPQMTFDLIIGNPPYGRERVMDEKHTDIASLRIHHYFVAKCMRFLAPGGILAMVLPRYFLDNRQEHAREIIHQEGGSLLAAYRLPDNLFADAKVTVDMVFLIKEKRETDWLYVDKIQVDHEISSINRYFLLNPSHVIGDLHMVEAYGRPELTCHQTEKGNTLSLLRQQLTHFPPKKLPTIEEWKSLLKHRLAAIDNQILELSWRKKQLMQAQCDLQLMERQFLLQCAEKINCDTLT</sequence>
<organism evidence="4 5">
    <name type="scientific">Legionella maceachernii</name>
    <dbReference type="NCBI Taxonomy" id="466"/>
    <lineage>
        <taxon>Bacteria</taxon>
        <taxon>Pseudomonadati</taxon>
        <taxon>Pseudomonadota</taxon>
        <taxon>Gammaproteobacteria</taxon>
        <taxon>Legionellales</taxon>
        <taxon>Legionellaceae</taxon>
        <taxon>Legionella</taxon>
    </lineage>
</organism>
<gene>
    <name evidence="4" type="primary">taqIM</name>
    <name evidence="4" type="ORF">Lmac_2135</name>
</gene>
<dbReference type="GO" id="GO:0032259">
    <property type="term" value="P:methylation"/>
    <property type="evidence" value="ECO:0007669"/>
    <property type="project" value="UniProtKB-KW"/>
</dbReference>
<dbReference type="GO" id="GO:0006304">
    <property type="term" value="P:DNA modification"/>
    <property type="evidence" value="ECO:0007669"/>
    <property type="project" value="InterPro"/>
</dbReference>
<dbReference type="SUPFAM" id="SSF53335">
    <property type="entry name" value="S-adenosyl-L-methionine-dependent methyltransferases"/>
    <property type="match status" value="1"/>
</dbReference>
<dbReference type="GO" id="GO:0009007">
    <property type="term" value="F:site-specific DNA-methyltransferase (adenine-specific) activity"/>
    <property type="evidence" value="ECO:0007669"/>
    <property type="project" value="UniProtKB-EC"/>
</dbReference>
<dbReference type="InterPro" id="IPR052933">
    <property type="entry name" value="DNA_Protect_Modify"/>
</dbReference>
<name>A0A0W0VYC3_9GAMM</name>
<evidence type="ECO:0000313" key="4">
    <source>
        <dbReference type="EMBL" id="KTD25157.1"/>
    </source>
</evidence>
<dbReference type="InterPro" id="IPR029063">
    <property type="entry name" value="SAM-dependent_MTases_sf"/>
</dbReference>
<reference evidence="4 5" key="1">
    <citation type="submission" date="2015-11" db="EMBL/GenBank/DDBJ databases">
        <title>Genomic analysis of 38 Legionella species identifies large and diverse effector repertoires.</title>
        <authorList>
            <person name="Burstein D."/>
            <person name="Amaro F."/>
            <person name="Zusman T."/>
            <person name="Lifshitz Z."/>
            <person name="Cohen O."/>
            <person name="Gilbert J.A."/>
            <person name="Pupko T."/>
            <person name="Shuman H.A."/>
            <person name="Segal G."/>
        </authorList>
    </citation>
    <scope>NUCLEOTIDE SEQUENCE [LARGE SCALE GENOMIC DNA]</scope>
    <source>
        <strain evidence="4 5">PX-1-G2-E2</strain>
    </source>
</reference>
<proteinExistence type="predicted"/>
<comment type="caution">
    <text evidence="4">The sequence shown here is derived from an EMBL/GenBank/DDBJ whole genome shotgun (WGS) entry which is preliminary data.</text>
</comment>
<dbReference type="Gene3D" id="3.40.50.150">
    <property type="entry name" value="Vaccinia Virus protein VP39"/>
    <property type="match status" value="1"/>
</dbReference>